<gene>
    <name evidence="1" type="ORF">CCMP2556_LOCUS33306</name>
</gene>
<evidence type="ECO:0000313" key="2">
    <source>
        <dbReference type="Proteomes" id="UP001642484"/>
    </source>
</evidence>
<keyword evidence="2" id="KW-1185">Reference proteome</keyword>
<dbReference type="CDD" id="cd06661">
    <property type="entry name" value="GGCT_like"/>
    <property type="match status" value="1"/>
</dbReference>
<dbReference type="InterPro" id="IPR036568">
    <property type="entry name" value="GGCT-like_sf"/>
</dbReference>
<organism evidence="1 2">
    <name type="scientific">Durusdinium trenchii</name>
    <dbReference type="NCBI Taxonomy" id="1381693"/>
    <lineage>
        <taxon>Eukaryota</taxon>
        <taxon>Sar</taxon>
        <taxon>Alveolata</taxon>
        <taxon>Dinophyceae</taxon>
        <taxon>Suessiales</taxon>
        <taxon>Symbiodiniaceae</taxon>
        <taxon>Durusdinium</taxon>
    </lineage>
</organism>
<proteinExistence type="predicted"/>
<protein>
    <recommendedName>
        <fullName evidence="3">Gamma-glutamylcyclotransferase</fullName>
    </recommendedName>
</protein>
<evidence type="ECO:0008006" key="3">
    <source>
        <dbReference type="Google" id="ProtNLM"/>
    </source>
</evidence>
<dbReference type="Gene3D" id="3.10.490.10">
    <property type="entry name" value="Gamma-glutamyl cyclotransferase-like"/>
    <property type="match status" value="1"/>
</dbReference>
<comment type="caution">
    <text evidence="1">The sequence shown here is derived from an EMBL/GenBank/DDBJ whole genome shotgun (WGS) entry which is preliminary data.</text>
</comment>
<evidence type="ECO:0000313" key="1">
    <source>
        <dbReference type="EMBL" id="CAK9067793.1"/>
    </source>
</evidence>
<dbReference type="Proteomes" id="UP001642484">
    <property type="component" value="Unassembled WGS sequence"/>
</dbReference>
<dbReference type="InterPro" id="IPR013024">
    <property type="entry name" value="GGCT-like"/>
</dbReference>
<sequence length="261" mass="29331">MAWFEGRSPVFGFGSNSVRQLRGRLSDPSLVGFPGRIRGQVLAFCGPNRSWAYDEKKSVGTATLIPKENSTALGTVAFLTAEQIELLDSYEAVPHVYQQRHFDAEVFRGAAWHRMPVMAYIRADSQDWYEPSQAYCCAILRNLGGSFPGITQLVIRNTAGEEKSQWSHPGFGRLELGAFLFEVGIRKERPWQMPREIGEIKQHFCARKVLCPSSITKEKMGDLMEDEDYAIVEALLQSSGSVSIEEDDSQAERVPYEQALM</sequence>
<dbReference type="SUPFAM" id="SSF110857">
    <property type="entry name" value="Gamma-glutamyl cyclotransferase-like"/>
    <property type="match status" value="1"/>
</dbReference>
<name>A0ABP0NWK7_9DINO</name>
<dbReference type="EMBL" id="CAXAMN010022251">
    <property type="protein sequence ID" value="CAK9067793.1"/>
    <property type="molecule type" value="Genomic_DNA"/>
</dbReference>
<reference evidence="1 2" key="1">
    <citation type="submission" date="2024-02" db="EMBL/GenBank/DDBJ databases">
        <authorList>
            <person name="Chen Y."/>
            <person name="Shah S."/>
            <person name="Dougan E. K."/>
            <person name="Thang M."/>
            <person name="Chan C."/>
        </authorList>
    </citation>
    <scope>NUCLEOTIDE SEQUENCE [LARGE SCALE GENOMIC DNA]</scope>
</reference>
<accession>A0ABP0NWK7</accession>